<keyword evidence="5" id="KW-0677">Repeat</keyword>
<organism evidence="10 11">
    <name type="scientific">Arthrobacter russicus</name>
    <dbReference type="NCBI Taxonomy" id="172040"/>
    <lineage>
        <taxon>Bacteria</taxon>
        <taxon>Bacillati</taxon>
        <taxon>Actinomycetota</taxon>
        <taxon>Actinomycetes</taxon>
        <taxon>Micrococcales</taxon>
        <taxon>Micrococcaceae</taxon>
        <taxon>Arthrobacter</taxon>
    </lineage>
</organism>
<keyword evidence="1" id="KW-0134">Cell wall</keyword>
<reference evidence="10 11" key="1">
    <citation type="submission" date="2023-07" db="EMBL/GenBank/DDBJ databases">
        <title>Sequencing the genomes of 1000 actinobacteria strains.</title>
        <authorList>
            <person name="Klenk H.-P."/>
        </authorList>
    </citation>
    <scope>NUCLEOTIDE SEQUENCE [LARGE SCALE GENOMIC DNA]</scope>
    <source>
        <strain evidence="10 11">DSM 14555</strain>
    </source>
</reference>
<evidence type="ECO:0000256" key="2">
    <source>
        <dbReference type="ARBA" id="ARBA00022525"/>
    </source>
</evidence>
<protein>
    <submittedName>
        <fullName evidence="10">LPXTG-motif cell wall-anchored protein</fullName>
    </submittedName>
</protein>
<keyword evidence="3" id="KW-0433">Leucine-rich repeat</keyword>
<dbReference type="Pfam" id="PF12799">
    <property type="entry name" value="LRR_4"/>
    <property type="match status" value="2"/>
</dbReference>
<dbReference type="EMBL" id="JAVDQF010000001">
    <property type="protein sequence ID" value="MDR6270514.1"/>
    <property type="molecule type" value="Genomic_DNA"/>
</dbReference>
<keyword evidence="11" id="KW-1185">Reference proteome</keyword>
<keyword evidence="7" id="KW-1133">Transmembrane helix</keyword>
<sequence>MKTRTRFSAAIGALALTTASLFAAQPAQAADNISIPDEILKTCINSQLGQPYEAEITMDQALTVTQLSCSGRSRGIGSLQGLENFKNLEYLDVLRYSGSNFFMTLRNITPLSALTSLRVLRVPFNKITDLTPLRSLAQLTELNLEGNRGIDITPLNALPGLRSLNLTRTGISDAAPLAGMSQLETLNIRFNDISDATPFSGLTKLTKLDLLVNKVVDFSPLKPLVEAGIPVSVRWQYFDLPAIKINEIQANTVRDLDGKPVLPETTDNVVYHADDNNSWSYQKPKDNNQVYWEVNVPGFEAMGYFNQASLGWPSTLKDDAVSTDYQTPVTIDVLANDGQQGEPALDRTSLALAASGDGSVGSAIELVGYGMFDRVGDKIRFTPNVGFSGVVPSVSYRVTNADGVVSTATITVTVGAAPAIVTPPVVTPKPVQPTDNVTAVPKEIKTTAQETELANTGASPSTPLALAGLLLLAGIAAMLISRRRAN</sequence>
<dbReference type="Proteomes" id="UP001185069">
    <property type="component" value="Unassembled WGS sequence"/>
</dbReference>
<dbReference type="InterPro" id="IPR001611">
    <property type="entry name" value="Leu-rich_rpt"/>
</dbReference>
<evidence type="ECO:0000256" key="1">
    <source>
        <dbReference type="ARBA" id="ARBA00022512"/>
    </source>
</evidence>
<dbReference type="PANTHER" id="PTHR46652:SF3">
    <property type="entry name" value="LEUCINE-RICH REPEAT-CONTAINING PROTEIN 9"/>
    <property type="match status" value="1"/>
</dbReference>
<gene>
    <name evidence="10" type="ORF">JOE69_002752</name>
</gene>
<evidence type="ECO:0000256" key="5">
    <source>
        <dbReference type="ARBA" id="ARBA00022737"/>
    </source>
</evidence>
<keyword evidence="7" id="KW-0812">Transmembrane</keyword>
<accession>A0ABU1JDM0</accession>
<dbReference type="SUPFAM" id="SSF52058">
    <property type="entry name" value="L domain-like"/>
    <property type="match status" value="1"/>
</dbReference>
<feature type="domain" description="Gram-positive cocci surface proteins LPxTG" evidence="9">
    <location>
        <begin position="453"/>
        <end position="486"/>
    </location>
</feature>
<evidence type="ECO:0000256" key="8">
    <source>
        <dbReference type="SAM" id="SignalP"/>
    </source>
</evidence>
<evidence type="ECO:0000256" key="7">
    <source>
        <dbReference type="SAM" id="Phobius"/>
    </source>
</evidence>
<feature type="chain" id="PRO_5046943269" evidence="8">
    <location>
        <begin position="30"/>
        <end position="486"/>
    </location>
</feature>
<dbReference type="NCBIfam" id="TIGR01167">
    <property type="entry name" value="LPXTG_anchor"/>
    <property type="match status" value="1"/>
</dbReference>
<feature type="transmembrane region" description="Helical" evidence="7">
    <location>
        <begin position="464"/>
        <end position="481"/>
    </location>
</feature>
<dbReference type="RefSeq" id="WP_309799643.1">
    <property type="nucleotide sequence ID" value="NZ_BAAAHY010000007.1"/>
</dbReference>
<keyword evidence="2" id="KW-0964">Secreted</keyword>
<dbReference type="InterPro" id="IPR025875">
    <property type="entry name" value="Leu-rich_rpt_4"/>
</dbReference>
<comment type="caution">
    <text evidence="10">The sequence shown here is derived from an EMBL/GenBank/DDBJ whole genome shotgun (WGS) entry which is preliminary data.</text>
</comment>
<evidence type="ECO:0000259" key="9">
    <source>
        <dbReference type="PROSITE" id="PS50847"/>
    </source>
</evidence>
<proteinExistence type="predicted"/>
<dbReference type="Gene3D" id="3.80.10.10">
    <property type="entry name" value="Ribonuclease Inhibitor"/>
    <property type="match status" value="1"/>
</dbReference>
<evidence type="ECO:0000256" key="6">
    <source>
        <dbReference type="ARBA" id="ARBA00023088"/>
    </source>
</evidence>
<dbReference type="InterPro" id="IPR019931">
    <property type="entry name" value="LPXTG_anchor"/>
</dbReference>
<dbReference type="PROSITE" id="PS50847">
    <property type="entry name" value="GRAM_POS_ANCHORING"/>
    <property type="match status" value="1"/>
</dbReference>
<evidence type="ECO:0000313" key="10">
    <source>
        <dbReference type="EMBL" id="MDR6270514.1"/>
    </source>
</evidence>
<evidence type="ECO:0000256" key="3">
    <source>
        <dbReference type="ARBA" id="ARBA00022614"/>
    </source>
</evidence>
<evidence type="ECO:0000256" key="4">
    <source>
        <dbReference type="ARBA" id="ARBA00022729"/>
    </source>
</evidence>
<dbReference type="Pfam" id="PF17963">
    <property type="entry name" value="Big_9"/>
    <property type="match status" value="1"/>
</dbReference>
<dbReference type="InterPro" id="IPR050836">
    <property type="entry name" value="SDS22/Internalin_LRR"/>
</dbReference>
<dbReference type="PANTHER" id="PTHR46652">
    <property type="entry name" value="LEUCINE-RICH REPEAT AND IQ DOMAIN-CONTAINING PROTEIN 1-RELATED"/>
    <property type="match status" value="1"/>
</dbReference>
<dbReference type="PROSITE" id="PS51450">
    <property type="entry name" value="LRR"/>
    <property type="match status" value="3"/>
</dbReference>
<feature type="signal peptide" evidence="8">
    <location>
        <begin position="1"/>
        <end position="29"/>
    </location>
</feature>
<name>A0ABU1JDM0_9MICC</name>
<keyword evidence="7" id="KW-0472">Membrane</keyword>
<dbReference type="InterPro" id="IPR032675">
    <property type="entry name" value="LRR_dom_sf"/>
</dbReference>
<keyword evidence="4 8" id="KW-0732">Signal</keyword>
<evidence type="ECO:0000313" key="11">
    <source>
        <dbReference type="Proteomes" id="UP001185069"/>
    </source>
</evidence>
<keyword evidence="6" id="KW-0572">Peptidoglycan-anchor</keyword>